<keyword evidence="5" id="KW-1185">Reference proteome</keyword>
<evidence type="ECO:0000256" key="1">
    <source>
        <dbReference type="ARBA" id="ARBA00008814"/>
    </source>
</evidence>
<reference evidence="4 5" key="1">
    <citation type="submission" date="2019-11" db="EMBL/GenBank/DDBJ databases">
        <title>Acidiferrimicrobium australis gen. nov., sp. nov., an acidophilic and obligately heterotrophic, member of the Actinobacteria that catalyses dissimilatory oxido- reduction of iron isolated from metal-rich acidic water in Chile.</title>
        <authorList>
            <person name="Gonzalez D."/>
            <person name="Huber K."/>
            <person name="Hedrich S."/>
            <person name="Rojas-Villalobos C."/>
            <person name="Quatrini R."/>
            <person name="Dinamarca M.A."/>
            <person name="Schwarz A."/>
            <person name="Canales C."/>
            <person name="Nancucheo I."/>
        </authorList>
    </citation>
    <scope>NUCLEOTIDE SEQUENCE [LARGE SCALE GENOMIC DNA]</scope>
    <source>
        <strain evidence="4 5">USS-CCA1</strain>
    </source>
</reference>
<name>A0ABW9QR39_9ACTN</name>
<dbReference type="InterPro" id="IPR054828">
    <property type="entry name" value="Vit_B12_bind_prot"/>
</dbReference>
<comment type="similarity">
    <text evidence="1">Belongs to the bacterial solute-binding protein 8 family.</text>
</comment>
<dbReference type="Proteomes" id="UP000437736">
    <property type="component" value="Unassembled WGS sequence"/>
</dbReference>
<dbReference type="Pfam" id="PF01497">
    <property type="entry name" value="Peripla_BP_2"/>
    <property type="match status" value="1"/>
</dbReference>
<dbReference type="Gene3D" id="3.40.50.1980">
    <property type="entry name" value="Nitrogenase molybdenum iron protein domain"/>
    <property type="match status" value="2"/>
</dbReference>
<sequence>MVSLVPSVTETLLAWGVVPVGVTRFCEHPELPAVGGTKNPDLERIVALAPDLVVVDREENRRPDADALTAAGLALHVTHVRSVADVAPTLAALREALGLGEGKGSALPPPAQPERPVRVYVPIWRRPWMSISGATYGSSVLAAAGAHNVLAGHPDAYPAVGPNEVAALRPDAVLAPSEPYPFAARHAGLFAGLAPMVPVDGKDLFWWGTRTPAAVARLRGVVGSVSARCRPS</sequence>
<dbReference type="PANTHER" id="PTHR30535:SF35">
    <property type="entry name" value="PERIPLASMIC BINDING PROTEIN"/>
    <property type="match status" value="1"/>
</dbReference>
<dbReference type="PANTHER" id="PTHR30535">
    <property type="entry name" value="VITAMIN B12-BINDING PROTEIN"/>
    <property type="match status" value="1"/>
</dbReference>
<keyword evidence="2" id="KW-0732">Signal</keyword>
<gene>
    <name evidence="4" type="ORF">GHK86_03440</name>
</gene>
<comment type="caution">
    <text evidence="4">The sequence shown here is derived from an EMBL/GenBank/DDBJ whole genome shotgun (WGS) entry which is preliminary data.</text>
</comment>
<evidence type="ECO:0000313" key="5">
    <source>
        <dbReference type="Proteomes" id="UP000437736"/>
    </source>
</evidence>
<proteinExistence type="inferred from homology"/>
<feature type="domain" description="Fe/B12 periplasmic-binding" evidence="3">
    <location>
        <begin position="2"/>
        <end position="70"/>
    </location>
</feature>
<dbReference type="InterPro" id="IPR002491">
    <property type="entry name" value="ABC_transptr_periplasmic_BD"/>
</dbReference>
<dbReference type="SUPFAM" id="SSF53807">
    <property type="entry name" value="Helical backbone' metal receptor"/>
    <property type="match status" value="1"/>
</dbReference>
<evidence type="ECO:0000313" key="4">
    <source>
        <dbReference type="EMBL" id="MST31782.1"/>
    </source>
</evidence>
<evidence type="ECO:0000259" key="3">
    <source>
        <dbReference type="Pfam" id="PF01497"/>
    </source>
</evidence>
<accession>A0ABW9QR39</accession>
<organism evidence="4 5">
    <name type="scientific">Acidiferrimicrobium australe</name>
    <dbReference type="NCBI Taxonomy" id="2664430"/>
    <lineage>
        <taxon>Bacteria</taxon>
        <taxon>Bacillati</taxon>
        <taxon>Actinomycetota</taxon>
        <taxon>Acidimicrobiia</taxon>
        <taxon>Acidimicrobiales</taxon>
        <taxon>Acidimicrobiaceae</taxon>
        <taxon>Acidiferrimicrobium</taxon>
    </lineage>
</organism>
<evidence type="ECO:0000256" key="2">
    <source>
        <dbReference type="ARBA" id="ARBA00022729"/>
    </source>
</evidence>
<dbReference type="EMBL" id="WJHE01000134">
    <property type="protein sequence ID" value="MST31782.1"/>
    <property type="molecule type" value="Genomic_DNA"/>
</dbReference>
<dbReference type="InterPro" id="IPR050902">
    <property type="entry name" value="ABC_Transporter_SBP"/>
</dbReference>
<dbReference type="NCBIfam" id="NF038402">
    <property type="entry name" value="TroA_like"/>
    <property type="match status" value="1"/>
</dbReference>
<protein>
    <recommendedName>
        <fullName evidence="3">Fe/B12 periplasmic-binding domain-containing protein</fullName>
    </recommendedName>
</protein>